<dbReference type="InParanoid" id="A0A1X7SU96"/>
<proteinExistence type="predicted"/>
<reference evidence="1" key="1">
    <citation type="submission" date="2017-05" db="UniProtKB">
        <authorList>
            <consortium name="EnsemblMetazoa"/>
        </authorList>
    </citation>
    <scope>IDENTIFICATION</scope>
</reference>
<protein>
    <submittedName>
        <fullName evidence="1">Uncharacterized protein</fullName>
    </submittedName>
</protein>
<dbReference type="EnsemblMetazoa" id="Aqu2.1.05722_001">
    <property type="protein sequence ID" value="Aqu2.1.05722_001"/>
    <property type="gene ID" value="Aqu2.1.05722"/>
</dbReference>
<dbReference type="AlphaFoldDB" id="A0A1X7SU96"/>
<accession>A0A1X7SU96</accession>
<evidence type="ECO:0000313" key="1">
    <source>
        <dbReference type="EnsemblMetazoa" id="Aqu2.1.05722_001"/>
    </source>
</evidence>
<organism evidence="1">
    <name type="scientific">Amphimedon queenslandica</name>
    <name type="common">Sponge</name>
    <dbReference type="NCBI Taxonomy" id="400682"/>
    <lineage>
        <taxon>Eukaryota</taxon>
        <taxon>Metazoa</taxon>
        <taxon>Porifera</taxon>
        <taxon>Demospongiae</taxon>
        <taxon>Heteroscleromorpha</taxon>
        <taxon>Haplosclerida</taxon>
        <taxon>Niphatidae</taxon>
        <taxon>Amphimedon</taxon>
    </lineage>
</organism>
<sequence>MFMRKVELRQLAEECDMNDEDFKEFCELFTSFGSIFDLSLVDDTSDIVIVKPNEFLSNLSKAFDNPPNSKMYTENGIITKTTAREMFGANQGETFMSVLALVGMVAVVPGGKYAEDETHEVCYYMPCARKRKQERFMDKEAVRLLLNNRSPINFVNFEVAFTNFMLKHSFAQLQSSTDENRTNIECTDNSNIITMTYRGDEIEVKRMKKFITDFHMMPSCAINVM</sequence>
<name>A0A1X7SU96_AMPQE</name>